<evidence type="ECO:0000256" key="1">
    <source>
        <dbReference type="SAM" id="Phobius"/>
    </source>
</evidence>
<feature type="transmembrane region" description="Helical" evidence="1">
    <location>
        <begin position="94"/>
        <end position="116"/>
    </location>
</feature>
<feature type="transmembrane region" description="Helical" evidence="1">
    <location>
        <begin position="160"/>
        <end position="179"/>
    </location>
</feature>
<evidence type="ECO:0000313" key="3">
    <source>
        <dbReference type="Proteomes" id="UP001162029"/>
    </source>
</evidence>
<evidence type="ECO:0000313" key="2">
    <source>
        <dbReference type="EMBL" id="CAI5746271.1"/>
    </source>
</evidence>
<sequence length="303" mass="34108">MYFLGKAFYARWVKEAEDAKNAALTRDSMVSVGIKYSDADLERKSDMLVEAARMTQDTSRIKVVAEAAQIKYATKERVYDVLINKGGYVRSTQIFSSVVIACHVCCMGILLLAVSTGPKVDAYLKAQKTVPGQPKPVYYMGFLNAVLFAHRSGFRVRFIYATYTTFVVALGIIIAASSISPAHYQQYAGYVSVIFLMGMMISHEEESLRRTFFVLKSIRTLEFEEWFSVVLRIQGWVKERFRKKLRDVRSKGSKNMDSTRNVATTAPLTINTSVQMAYASRIGMYSQMFNIIIAIADVITSSL</sequence>
<dbReference type="AlphaFoldDB" id="A0AAV0VFD1"/>
<gene>
    <name evidence="2" type="ORF">PDE001_LOCUS11274</name>
</gene>
<keyword evidence="3" id="KW-1185">Reference proteome</keyword>
<keyword evidence="1" id="KW-0812">Transmembrane</keyword>
<feature type="transmembrane region" description="Helical" evidence="1">
    <location>
        <begin position="185"/>
        <end position="202"/>
    </location>
</feature>
<keyword evidence="1" id="KW-1133">Transmembrane helix</keyword>
<protein>
    <submittedName>
        <fullName evidence="2">Uncharacterized protein</fullName>
    </submittedName>
</protein>
<dbReference type="Proteomes" id="UP001162029">
    <property type="component" value="Unassembled WGS sequence"/>
</dbReference>
<reference evidence="2" key="1">
    <citation type="submission" date="2022-12" db="EMBL/GenBank/DDBJ databases">
        <authorList>
            <person name="Webb A."/>
        </authorList>
    </citation>
    <scope>NUCLEOTIDE SEQUENCE</scope>
    <source>
        <strain evidence="2">Pd1</strain>
    </source>
</reference>
<organism evidence="2 3">
    <name type="scientific">Peronospora destructor</name>
    <dbReference type="NCBI Taxonomy" id="86335"/>
    <lineage>
        <taxon>Eukaryota</taxon>
        <taxon>Sar</taxon>
        <taxon>Stramenopiles</taxon>
        <taxon>Oomycota</taxon>
        <taxon>Peronosporomycetes</taxon>
        <taxon>Peronosporales</taxon>
        <taxon>Peronosporaceae</taxon>
        <taxon>Peronospora</taxon>
    </lineage>
</organism>
<accession>A0AAV0VFD1</accession>
<name>A0AAV0VFD1_9STRA</name>
<proteinExistence type="predicted"/>
<comment type="caution">
    <text evidence="2">The sequence shown here is derived from an EMBL/GenBank/DDBJ whole genome shotgun (WGS) entry which is preliminary data.</text>
</comment>
<dbReference type="EMBL" id="CANTFM010002395">
    <property type="protein sequence ID" value="CAI5746271.1"/>
    <property type="molecule type" value="Genomic_DNA"/>
</dbReference>
<keyword evidence="1" id="KW-0472">Membrane</keyword>